<comment type="caution">
    <text evidence="8">The sequence shown here is derived from an EMBL/GenBank/DDBJ whole genome shotgun (WGS) entry which is preliminary data.</text>
</comment>
<dbReference type="GO" id="GO:0008610">
    <property type="term" value="P:lipid biosynthetic process"/>
    <property type="evidence" value="ECO:0007669"/>
    <property type="project" value="InterPro"/>
</dbReference>
<evidence type="ECO:0000256" key="5">
    <source>
        <dbReference type="SAM" id="MobiDB-lite"/>
    </source>
</evidence>
<feature type="transmembrane region" description="Helical" evidence="6">
    <location>
        <begin position="176"/>
        <end position="195"/>
    </location>
</feature>
<dbReference type="InParanoid" id="B4D1H7"/>
<dbReference type="GO" id="GO:0016491">
    <property type="term" value="F:oxidoreductase activity"/>
    <property type="evidence" value="ECO:0007669"/>
    <property type="project" value="InterPro"/>
</dbReference>
<evidence type="ECO:0000256" key="4">
    <source>
        <dbReference type="ARBA" id="ARBA00023136"/>
    </source>
</evidence>
<dbReference type="PANTHER" id="PTHR11863">
    <property type="entry name" value="STEROL DESATURASE"/>
    <property type="match status" value="1"/>
</dbReference>
<dbReference type="AlphaFoldDB" id="B4D1H7"/>
<dbReference type="STRING" id="497964.CfE428DRAFT_2765"/>
<evidence type="ECO:0000256" key="6">
    <source>
        <dbReference type="SAM" id="Phobius"/>
    </source>
</evidence>
<evidence type="ECO:0000259" key="7">
    <source>
        <dbReference type="Pfam" id="PF04116"/>
    </source>
</evidence>
<evidence type="ECO:0000256" key="2">
    <source>
        <dbReference type="ARBA" id="ARBA00022692"/>
    </source>
</evidence>
<dbReference type="InterPro" id="IPR006694">
    <property type="entry name" value="Fatty_acid_hydroxylase"/>
</dbReference>
<feature type="compositionally biased region" description="Low complexity" evidence="5">
    <location>
        <begin position="281"/>
        <end position="293"/>
    </location>
</feature>
<feature type="transmembrane region" description="Helical" evidence="6">
    <location>
        <begin position="86"/>
        <end position="105"/>
    </location>
</feature>
<feature type="transmembrane region" description="Helical" evidence="6">
    <location>
        <begin position="12"/>
        <end position="33"/>
    </location>
</feature>
<dbReference type="InterPro" id="IPR050307">
    <property type="entry name" value="Sterol_Desaturase_Related"/>
</dbReference>
<reference evidence="8 9" key="1">
    <citation type="journal article" date="2011" name="J. Bacteriol.">
        <title>Genome sequence of Chthoniobacter flavus Ellin428, an aerobic heterotrophic soil bacterium.</title>
        <authorList>
            <person name="Kant R."/>
            <person name="van Passel M.W."/>
            <person name="Palva A."/>
            <person name="Lucas S."/>
            <person name="Lapidus A."/>
            <person name="Glavina Del Rio T."/>
            <person name="Dalin E."/>
            <person name="Tice H."/>
            <person name="Bruce D."/>
            <person name="Goodwin L."/>
            <person name="Pitluck S."/>
            <person name="Larimer F.W."/>
            <person name="Land M.L."/>
            <person name="Hauser L."/>
            <person name="Sangwan P."/>
            <person name="de Vos W.M."/>
            <person name="Janssen P.H."/>
            <person name="Smidt H."/>
        </authorList>
    </citation>
    <scope>NUCLEOTIDE SEQUENCE [LARGE SCALE GENOMIC DNA]</scope>
    <source>
        <strain evidence="8 9">Ellin428</strain>
    </source>
</reference>
<keyword evidence="2 6" id="KW-0812">Transmembrane</keyword>
<dbReference type="RefSeq" id="WP_006980090.1">
    <property type="nucleotide sequence ID" value="NZ_ABVL01000007.1"/>
</dbReference>
<keyword evidence="9" id="KW-1185">Reference proteome</keyword>
<evidence type="ECO:0000256" key="1">
    <source>
        <dbReference type="ARBA" id="ARBA00004370"/>
    </source>
</evidence>
<protein>
    <submittedName>
        <fullName evidence="8">Fatty acid hydroxylase</fullName>
    </submittedName>
</protein>
<keyword evidence="3 6" id="KW-1133">Transmembrane helix</keyword>
<comment type="subcellular location">
    <subcellularLocation>
        <location evidence="1">Membrane</location>
    </subcellularLocation>
</comment>
<evidence type="ECO:0000313" key="9">
    <source>
        <dbReference type="Proteomes" id="UP000005824"/>
    </source>
</evidence>
<name>B4D1H7_9BACT</name>
<dbReference type="eggNOG" id="COG3000">
    <property type="taxonomic scope" value="Bacteria"/>
</dbReference>
<sequence>MIHQLLGHLSGLVVDVARLAMWLVVLVAIFVPLERLCALHPARIWRKQIGVDLAWYFINSIVPAAVISVPLALLARTLHELNPGGFYSMVAAWPLWGKLGLVLIVNDIGAYWGHRALHASPFLWRFHAVHHSAEQLDWLVNTRAHPFDMVFTRLSGLAPVYLLGLAQTTGSHIDPAVAGVTIFGAIWTFFIHANLRIRLGPLEWLISSPAFHHWHHTRDDHRDRNFSFVFPVIDRLFGTAWLPKEWPSVYGVNESISPTLSGQFFDPLDPPGNVEATSPQGTTAVGTTKETVTSPSREA</sequence>
<evidence type="ECO:0000313" key="8">
    <source>
        <dbReference type="EMBL" id="EDY19589.1"/>
    </source>
</evidence>
<dbReference type="GO" id="GO:0005506">
    <property type="term" value="F:iron ion binding"/>
    <property type="evidence" value="ECO:0007669"/>
    <property type="project" value="InterPro"/>
</dbReference>
<organism evidence="8 9">
    <name type="scientific">Chthoniobacter flavus Ellin428</name>
    <dbReference type="NCBI Taxonomy" id="497964"/>
    <lineage>
        <taxon>Bacteria</taxon>
        <taxon>Pseudomonadati</taxon>
        <taxon>Verrucomicrobiota</taxon>
        <taxon>Spartobacteria</taxon>
        <taxon>Chthoniobacterales</taxon>
        <taxon>Chthoniobacteraceae</taxon>
        <taxon>Chthoniobacter</taxon>
    </lineage>
</organism>
<feature type="domain" description="Fatty acid hydroxylase" evidence="7">
    <location>
        <begin position="101"/>
        <end position="239"/>
    </location>
</feature>
<dbReference type="Pfam" id="PF04116">
    <property type="entry name" value="FA_hydroxylase"/>
    <property type="match status" value="1"/>
</dbReference>
<proteinExistence type="predicted"/>
<dbReference type="Proteomes" id="UP000005824">
    <property type="component" value="Unassembled WGS sequence"/>
</dbReference>
<keyword evidence="4 6" id="KW-0472">Membrane</keyword>
<feature type="region of interest" description="Disordered" evidence="5">
    <location>
        <begin position="268"/>
        <end position="299"/>
    </location>
</feature>
<dbReference type="GO" id="GO:0016020">
    <property type="term" value="C:membrane"/>
    <property type="evidence" value="ECO:0007669"/>
    <property type="project" value="UniProtKB-SubCell"/>
</dbReference>
<dbReference type="EMBL" id="ABVL01000007">
    <property type="protein sequence ID" value="EDY19589.1"/>
    <property type="molecule type" value="Genomic_DNA"/>
</dbReference>
<accession>B4D1H7</accession>
<evidence type="ECO:0000256" key="3">
    <source>
        <dbReference type="ARBA" id="ARBA00022989"/>
    </source>
</evidence>
<feature type="transmembrane region" description="Helical" evidence="6">
    <location>
        <begin position="53"/>
        <end position="74"/>
    </location>
</feature>
<gene>
    <name evidence="8" type="ORF">CfE428DRAFT_2765</name>
</gene>